<accession>I7ZCM1</accession>
<dbReference type="CDD" id="cd18137">
    <property type="entry name" value="HLD_clamp_pol_III_gamma_tau"/>
    <property type="match status" value="1"/>
</dbReference>
<gene>
    <name evidence="11" type="primary">dnaX</name>
    <name evidence="14" type="ORF">WQQ_32010</name>
</gene>
<dbReference type="EMBL" id="AKGD01000002">
    <property type="protein sequence ID" value="EIT69619.1"/>
    <property type="molecule type" value="Genomic_DNA"/>
</dbReference>
<dbReference type="OrthoDB" id="9810148at2"/>
<evidence type="ECO:0000256" key="1">
    <source>
        <dbReference type="ARBA" id="ARBA00006360"/>
    </source>
</evidence>
<dbReference type="FunFam" id="3.40.50.300:FF:000014">
    <property type="entry name" value="DNA polymerase III subunit gamma/tau"/>
    <property type="match status" value="1"/>
</dbReference>
<dbReference type="InterPro" id="IPR022754">
    <property type="entry name" value="DNA_pol_III_gamma-3"/>
</dbReference>
<dbReference type="InterPro" id="IPR003593">
    <property type="entry name" value="AAA+_ATPase"/>
</dbReference>
<dbReference type="AlphaFoldDB" id="I7ZCM1"/>
<evidence type="ECO:0000256" key="2">
    <source>
        <dbReference type="ARBA" id="ARBA00022679"/>
    </source>
</evidence>
<sequence>MSYLALARKWRPRVFADVMGQGHVVKALSHALDGDKLHPAILLTGTRGVGKTTLARIIAKGLNCETGVSSQPCGTCSACKEVDGGRFVDLLEIDAASNTGVDNVRELIDNSQYSPARGRYKVYLIDEVHMLSKSAFNALLKTLEEPPSHVKFILATTDPQKLPITVLSRCLQFNLKRLPVVVIRDQLAKVLDNEGVGYELAAATEIARSADGSMRDGLSLLDQAIAFAGGEALKREPVAEMLGTGSRQMLVELLQALAKSDGALMLAALRKLESQSPDYASLLNDVAASLQRIAVLQLLPDARDDDDDADIVALAAEMTVEDVQLWYQIAVNGRRDLPWAPDPRLGFEMSLLRMLAFKPDEAGGTAPKAPPAGGARPTPSVAGGSRPQTASAGASGAMAEAAPTSAAEPPTGSASTPAASATSDLSALPWAELHEQLGLEGAARQLARQCAWVSREDNRVLLYLSPDAAFLLVEARRAALEAALSRAYGERIELRIQLRMADEPAPESSAGISPAELDARRAVEKVKAAQVSIETDPVVRAFREQFGASVRPGSIQPLDS</sequence>
<dbReference type="CDD" id="cd00009">
    <property type="entry name" value="AAA"/>
    <property type="match status" value="1"/>
</dbReference>
<keyword evidence="3 11" id="KW-0548">Nucleotidyltransferase</keyword>
<dbReference type="Pfam" id="PF13177">
    <property type="entry name" value="DNA_pol3_delta2"/>
    <property type="match status" value="1"/>
</dbReference>
<comment type="subunit">
    <text evidence="11">DNA polymerase III contains a core (composed of alpha, epsilon and theta chains) that associates with a tau subunit. This core dimerizes to form the POLIII' complex. PolIII' associates with the gamma complex (composed of gamma, delta, delta', psi and chi chains) and with the beta chain to form the complete DNA polymerase III complex.</text>
</comment>
<keyword evidence="9 11" id="KW-0239">DNA-directed DNA polymerase</keyword>
<dbReference type="InterPro" id="IPR021029">
    <property type="entry name" value="DNA_pol_III_tau_dom-5"/>
</dbReference>
<evidence type="ECO:0000313" key="15">
    <source>
        <dbReference type="Proteomes" id="UP000003704"/>
    </source>
</evidence>
<dbReference type="SUPFAM" id="SSF52540">
    <property type="entry name" value="P-loop containing nucleoside triphosphate hydrolases"/>
    <property type="match status" value="1"/>
</dbReference>
<evidence type="ECO:0000256" key="10">
    <source>
        <dbReference type="ARBA" id="ARBA00049244"/>
    </source>
</evidence>
<feature type="compositionally biased region" description="Low complexity" evidence="12">
    <location>
        <begin position="389"/>
        <end position="420"/>
    </location>
</feature>
<dbReference type="RefSeq" id="WP_007186140.1">
    <property type="nucleotide sequence ID" value="NZ_AKGD01000002.1"/>
</dbReference>
<dbReference type="InterPro" id="IPR008921">
    <property type="entry name" value="DNA_pol3_clamp-load_cplx_C"/>
</dbReference>
<dbReference type="GO" id="GO:0003887">
    <property type="term" value="F:DNA-directed DNA polymerase activity"/>
    <property type="evidence" value="ECO:0007669"/>
    <property type="project" value="UniProtKB-KW"/>
</dbReference>
<dbReference type="FunFam" id="1.20.272.10:FF:000003">
    <property type="entry name" value="DNA polymerase III subunit gamma/tau"/>
    <property type="match status" value="1"/>
</dbReference>
<evidence type="ECO:0000259" key="13">
    <source>
        <dbReference type="SMART" id="SM00382"/>
    </source>
</evidence>
<dbReference type="Gene3D" id="3.40.50.300">
    <property type="entry name" value="P-loop containing nucleotide triphosphate hydrolases"/>
    <property type="match status" value="1"/>
</dbReference>
<dbReference type="PANTHER" id="PTHR11669:SF0">
    <property type="entry name" value="PROTEIN STICHEL-LIKE 2"/>
    <property type="match status" value="1"/>
</dbReference>
<evidence type="ECO:0000256" key="6">
    <source>
        <dbReference type="ARBA" id="ARBA00022741"/>
    </source>
</evidence>
<dbReference type="GO" id="GO:0005524">
    <property type="term" value="F:ATP binding"/>
    <property type="evidence" value="ECO:0007669"/>
    <property type="project" value="UniProtKB-KW"/>
</dbReference>
<organism evidence="14 15">
    <name type="scientific">Hydrocarboniphaga effusa AP103</name>
    <dbReference type="NCBI Taxonomy" id="1172194"/>
    <lineage>
        <taxon>Bacteria</taxon>
        <taxon>Pseudomonadati</taxon>
        <taxon>Pseudomonadota</taxon>
        <taxon>Gammaproteobacteria</taxon>
        <taxon>Nevskiales</taxon>
        <taxon>Nevskiaceae</taxon>
        <taxon>Hydrocarboniphaga</taxon>
    </lineage>
</organism>
<evidence type="ECO:0000256" key="12">
    <source>
        <dbReference type="SAM" id="MobiDB-lite"/>
    </source>
</evidence>
<dbReference type="NCBIfam" id="TIGR02397">
    <property type="entry name" value="dnaX_nterm"/>
    <property type="match status" value="1"/>
</dbReference>
<comment type="function">
    <text evidence="11">DNA polymerase III is a complex, multichain enzyme responsible for most of the replicative synthesis in bacteria. This DNA polymerase also exhibits 3' to 5' exonuclease activity.</text>
</comment>
<dbReference type="InterPro" id="IPR050238">
    <property type="entry name" value="DNA_Rep/Repair_Clamp_Loader"/>
</dbReference>
<name>I7ZCM1_9GAMM</name>
<evidence type="ECO:0000256" key="8">
    <source>
        <dbReference type="ARBA" id="ARBA00022840"/>
    </source>
</evidence>
<dbReference type="PATRIC" id="fig|1172194.4.peg.3102"/>
<dbReference type="GO" id="GO:0003677">
    <property type="term" value="F:DNA binding"/>
    <property type="evidence" value="ECO:0007669"/>
    <property type="project" value="InterPro"/>
</dbReference>
<feature type="domain" description="AAA+ ATPase" evidence="13">
    <location>
        <begin position="37"/>
        <end position="178"/>
    </location>
</feature>
<dbReference type="InterPro" id="IPR012763">
    <property type="entry name" value="DNA_pol_III_sug/sutau_N"/>
</dbReference>
<keyword evidence="7" id="KW-0862">Zinc</keyword>
<evidence type="ECO:0000313" key="14">
    <source>
        <dbReference type="EMBL" id="EIT69619.1"/>
    </source>
</evidence>
<evidence type="ECO:0000256" key="5">
    <source>
        <dbReference type="ARBA" id="ARBA00022723"/>
    </source>
</evidence>
<keyword evidence="5" id="KW-0479">Metal-binding</keyword>
<keyword evidence="4 11" id="KW-0235">DNA replication</keyword>
<evidence type="ECO:0000256" key="3">
    <source>
        <dbReference type="ARBA" id="ARBA00022695"/>
    </source>
</evidence>
<comment type="catalytic activity">
    <reaction evidence="10 11">
        <text>DNA(n) + a 2'-deoxyribonucleoside 5'-triphosphate = DNA(n+1) + diphosphate</text>
        <dbReference type="Rhea" id="RHEA:22508"/>
        <dbReference type="Rhea" id="RHEA-COMP:17339"/>
        <dbReference type="Rhea" id="RHEA-COMP:17340"/>
        <dbReference type="ChEBI" id="CHEBI:33019"/>
        <dbReference type="ChEBI" id="CHEBI:61560"/>
        <dbReference type="ChEBI" id="CHEBI:173112"/>
        <dbReference type="EC" id="2.7.7.7"/>
    </reaction>
</comment>
<evidence type="ECO:0000256" key="7">
    <source>
        <dbReference type="ARBA" id="ARBA00022833"/>
    </source>
</evidence>
<dbReference type="Gene3D" id="3.30.300.150">
    <property type="entry name" value="DNA polymerase III, tau subunit, domain V"/>
    <property type="match status" value="1"/>
</dbReference>
<dbReference type="GO" id="GO:0006261">
    <property type="term" value="P:DNA-templated DNA replication"/>
    <property type="evidence" value="ECO:0007669"/>
    <property type="project" value="TreeGrafter"/>
</dbReference>
<dbReference type="SMART" id="SM00382">
    <property type="entry name" value="AAA"/>
    <property type="match status" value="1"/>
</dbReference>
<evidence type="ECO:0000256" key="9">
    <source>
        <dbReference type="ARBA" id="ARBA00022932"/>
    </source>
</evidence>
<comment type="similarity">
    <text evidence="1 11">Belongs to the DnaX/STICHEL family.</text>
</comment>
<feature type="region of interest" description="Disordered" evidence="12">
    <location>
        <begin position="362"/>
        <end position="420"/>
    </location>
</feature>
<keyword evidence="8 11" id="KW-0067">ATP-binding</keyword>
<dbReference type="NCBIfam" id="NF005942">
    <property type="entry name" value="PRK07994.1"/>
    <property type="match status" value="1"/>
</dbReference>
<dbReference type="InterPro" id="IPR027417">
    <property type="entry name" value="P-loop_NTPase"/>
</dbReference>
<dbReference type="InterPro" id="IPR045085">
    <property type="entry name" value="HLD_clamp_pol_III_gamma_tau"/>
</dbReference>
<dbReference type="PANTHER" id="PTHR11669">
    <property type="entry name" value="REPLICATION FACTOR C / DNA POLYMERASE III GAMMA-TAU SUBUNIT"/>
    <property type="match status" value="1"/>
</dbReference>
<dbReference type="Pfam" id="PF22608">
    <property type="entry name" value="DNAX_ATPase_lid"/>
    <property type="match status" value="1"/>
</dbReference>
<evidence type="ECO:0000256" key="4">
    <source>
        <dbReference type="ARBA" id="ARBA00022705"/>
    </source>
</evidence>
<keyword evidence="15" id="KW-1185">Reference proteome</keyword>
<dbReference type="STRING" id="1172194.WQQ_32010"/>
<reference evidence="14 15" key="1">
    <citation type="journal article" date="2012" name="J. Bacteriol.">
        <title>Genome Sequence of n-Alkane-Degrading Hydrocarboniphaga effusa Strain AP103T (ATCC BAA-332T).</title>
        <authorList>
            <person name="Chang H.K."/>
            <person name="Zylstra G.J."/>
            <person name="Chae J.C."/>
        </authorList>
    </citation>
    <scope>NUCLEOTIDE SEQUENCE [LARGE SCALE GENOMIC DNA]</scope>
    <source>
        <strain evidence="14 15">AP103</strain>
    </source>
</reference>
<evidence type="ECO:0000256" key="11">
    <source>
        <dbReference type="RuleBase" id="RU364063"/>
    </source>
</evidence>
<dbReference type="Gene3D" id="1.10.8.60">
    <property type="match status" value="1"/>
</dbReference>
<dbReference type="GO" id="GO:0009360">
    <property type="term" value="C:DNA polymerase III complex"/>
    <property type="evidence" value="ECO:0007669"/>
    <property type="project" value="InterPro"/>
</dbReference>
<keyword evidence="6 11" id="KW-0547">Nucleotide-binding</keyword>
<dbReference type="SUPFAM" id="SSF48019">
    <property type="entry name" value="post-AAA+ oligomerization domain-like"/>
    <property type="match status" value="1"/>
</dbReference>
<dbReference type="EC" id="2.7.7.7" evidence="11"/>
<proteinExistence type="inferred from homology"/>
<dbReference type="InterPro" id="IPR038249">
    <property type="entry name" value="PolIII_tau_V_sf"/>
</dbReference>
<dbReference type="FunFam" id="1.10.8.60:FF:000013">
    <property type="entry name" value="DNA polymerase III subunit gamma/tau"/>
    <property type="match status" value="1"/>
</dbReference>
<dbReference type="GO" id="GO:0046872">
    <property type="term" value="F:metal ion binding"/>
    <property type="evidence" value="ECO:0007669"/>
    <property type="project" value="UniProtKB-KW"/>
</dbReference>
<dbReference type="Gene3D" id="1.20.272.10">
    <property type="match status" value="1"/>
</dbReference>
<comment type="caution">
    <text evidence="14">The sequence shown here is derived from an EMBL/GenBank/DDBJ whole genome shotgun (WGS) entry which is preliminary data.</text>
</comment>
<protein>
    <recommendedName>
        <fullName evidence="11">DNA polymerase III subunit gamma/tau</fullName>
        <ecNumber evidence="11">2.7.7.7</ecNumber>
    </recommendedName>
</protein>
<dbReference type="Proteomes" id="UP000003704">
    <property type="component" value="Unassembled WGS sequence"/>
</dbReference>
<dbReference type="Pfam" id="PF12170">
    <property type="entry name" value="DNA_pol3_tau_5"/>
    <property type="match status" value="1"/>
</dbReference>
<feature type="compositionally biased region" description="Low complexity" evidence="12">
    <location>
        <begin position="362"/>
        <end position="379"/>
    </location>
</feature>
<dbReference type="Pfam" id="PF12169">
    <property type="entry name" value="DNA_pol3_gamma3"/>
    <property type="match status" value="1"/>
</dbReference>
<keyword evidence="2 11" id="KW-0808">Transferase</keyword>